<dbReference type="Proteomes" id="UP000068382">
    <property type="component" value="Unassembled WGS sequence"/>
</dbReference>
<dbReference type="GO" id="GO:0005886">
    <property type="term" value="C:plasma membrane"/>
    <property type="evidence" value="ECO:0007669"/>
    <property type="project" value="UniProtKB-SubCell"/>
</dbReference>
<dbReference type="InterPro" id="IPR007507">
    <property type="entry name" value="Glycos_transf_N"/>
</dbReference>
<evidence type="ECO:0000313" key="13">
    <source>
        <dbReference type="Proteomes" id="UP000068382"/>
    </source>
</evidence>
<dbReference type="Gene3D" id="3.40.50.2000">
    <property type="entry name" value="Glycogen Phosphorylase B"/>
    <property type="match status" value="1"/>
</dbReference>
<keyword evidence="10" id="KW-1003">Cell membrane</keyword>
<keyword evidence="10" id="KW-0448">Lipopolysaccharide biosynthesis</keyword>
<evidence type="ECO:0000256" key="8">
    <source>
        <dbReference type="PIRSR" id="PIRSR639901-1"/>
    </source>
</evidence>
<dbReference type="InterPro" id="IPR039901">
    <property type="entry name" value="Kdotransferase"/>
</dbReference>
<dbReference type="Pfam" id="PF04413">
    <property type="entry name" value="Glycos_transf_N"/>
    <property type="match status" value="1"/>
</dbReference>
<evidence type="ECO:0000256" key="3">
    <source>
        <dbReference type="ARBA" id="ARBA00012621"/>
    </source>
</evidence>
<evidence type="ECO:0000256" key="4">
    <source>
        <dbReference type="ARBA" id="ARBA00019077"/>
    </source>
</evidence>
<name>A0A132BZM2_9RHOB</name>
<feature type="domain" description="3-deoxy-D-manno-octulosonic-acid transferase N-terminal" evidence="11">
    <location>
        <begin position="54"/>
        <end position="230"/>
    </location>
</feature>
<evidence type="ECO:0000256" key="1">
    <source>
        <dbReference type="ARBA" id="ARBA00003394"/>
    </source>
</evidence>
<dbReference type="GO" id="GO:0009244">
    <property type="term" value="P:lipopolysaccharide core region biosynthetic process"/>
    <property type="evidence" value="ECO:0007669"/>
    <property type="project" value="UniProtKB-UniRule"/>
</dbReference>
<keyword evidence="13" id="KW-1185">Reference proteome</keyword>
<dbReference type="EC" id="2.4.99.12" evidence="3 10"/>
<dbReference type="PATRIC" id="fig|1768241.3.peg.1368"/>
<dbReference type="InterPro" id="IPR038107">
    <property type="entry name" value="Glycos_transf_N_sf"/>
</dbReference>
<comment type="similarity">
    <text evidence="10">Belongs to the glycosyltransferase group 1 family.</text>
</comment>
<dbReference type="PANTHER" id="PTHR42755">
    <property type="entry name" value="3-DEOXY-MANNO-OCTULOSONATE CYTIDYLYLTRANSFERASE"/>
    <property type="match status" value="1"/>
</dbReference>
<accession>A0A132BZM2</accession>
<evidence type="ECO:0000313" key="12">
    <source>
        <dbReference type="EMBL" id="KUP93811.1"/>
    </source>
</evidence>
<feature type="site" description="Transition state stabilizer" evidence="9">
    <location>
        <position position="151"/>
    </location>
</feature>
<dbReference type="OrthoDB" id="9789797at2"/>
<dbReference type="RefSeq" id="WP_068241460.1">
    <property type="nucleotide sequence ID" value="NZ_LPUY01000041.1"/>
</dbReference>
<comment type="catalytic activity">
    <reaction evidence="7 10">
        <text>lipid IVA (E. coli) + CMP-3-deoxy-beta-D-manno-octulosonate = alpha-Kdo-(2-&gt;6)-lipid IVA (E. coli) + CMP + H(+)</text>
        <dbReference type="Rhea" id="RHEA:28066"/>
        <dbReference type="ChEBI" id="CHEBI:15378"/>
        <dbReference type="ChEBI" id="CHEBI:58603"/>
        <dbReference type="ChEBI" id="CHEBI:60364"/>
        <dbReference type="ChEBI" id="CHEBI:60377"/>
        <dbReference type="ChEBI" id="CHEBI:85987"/>
        <dbReference type="EC" id="2.4.99.12"/>
    </reaction>
</comment>
<comment type="caution">
    <text evidence="12">The sequence shown here is derived from an EMBL/GenBank/DDBJ whole genome shotgun (WGS) entry which is preliminary data.</text>
</comment>
<keyword evidence="12" id="KW-0328">Glycosyltransferase</keyword>
<dbReference type="PANTHER" id="PTHR42755:SF1">
    <property type="entry name" value="3-DEOXY-D-MANNO-OCTULOSONIC ACID TRANSFERASE, MITOCHONDRIAL-RELATED"/>
    <property type="match status" value="1"/>
</dbReference>
<organism evidence="12 13">
    <name type="scientific">Tritonibacter horizontis</name>
    <dbReference type="NCBI Taxonomy" id="1768241"/>
    <lineage>
        <taxon>Bacteria</taxon>
        <taxon>Pseudomonadati</taxon>
        <taxon>Pseudomonadota</taxon>
        <taxon>Alphaproteobacteria</taxon>
        <taxon>Rhodobacterales</taxon>
        <taxon>Paracoccaceae</taxon>
        <taxon>Tritonibacter</taxon>
    </lineage>
</organism>
<comment type="pathway">
    <text evidence="2 10">Bacterial outer membrane biogenesis; LPS core biosynthesis.</text>
</comment>
<comment type="subcellular location">
    <subcellularLocation>
        <location evidence="10">Cell membrane</location>
    </subcellularLocation>
</comment>
<protein>
    <recommendedName>
        <fullName evidence="4 10">3-deoxy-D-manno-octulosonic acid transferase</fullName>
        <shortName evidence="10">Kdo transferase</shortName>
        <ecNumber evidence="3 10">2.4.99.12</ecNumber>
    </recommendedName>
    <alternativeName>
        <fullName evidence="6 10">Lipid IV(A) 3-deoxy-D-manno-octulosonic acid transferase</fullName>
    </alternativeName>
</protein>
<keyword evidence="5 10" id="KW-0808">Transferase</keyword>
<evidence type="ECO:0000256" key="6">
    <source>
        <dbReference type="ARBA" id="ARBA00031445"/>
    </source>
</evidence>
<dbReference type="GO" id="GO:0043842">
    <property type="term" value="F:Kdo transferase activity"/>
    <property type="evidence" value="ECO:0007669"/>
    <property type="project" value="UniProtKB-EC"/>
</dbReference>
<evidence type="ECO:0000256" key="2">
    <source>
        <dbReference type="ARBA" id="ARBA00004713"/>
    </source>
</evidence>
<evidence type="ECO:0000256" key="10">
    <source>
        <dbReference type="RuleBase" id="RU365103"/>
    </source>
</evidence>
<dbReference type="Gene3D" id="3.40.50.11720">
    <property type="entry name" value="3-Deoxy-D-manno-octulosonic-acid transferase, N-terminal domain"/>
    <property type="match status" value="1"/>
</dbReference>
<reference evidence="12 13" key="1">
    <citation type="submission" date="2015-12" db="EMBL/GenBank/DDBJ databases">
        <title>Genome sequence of the marine Rhodobacteraceae strain O3.65, Candidatus Tritonibacter horizontis.</title>
        <authorList>
            <person name="Poehlein A."/>
            <person name="Giebel H.A."/>
            <person name="Voget S."/>
            <person name="Brinkhoff T."/>
        </authorList>
    </citation>
    <scope>NUCLEOTIDE SEQUENCE [LARGE SCALE GENOMIC DNA]</scope>
    <source>
        <strain evidence="12 13">O3.65</strain>
    </source>
</reference>
<evidence type="ECO:0000259" key="11">
    <source>
        <dbReference type="Pfam" id="PF04413"/>
    </source>
</evidence>
<feature type="active site" description="Proton acceptor" evidence="8">
    <location>
        <position position="81"/>
    </location>
</feature>
<evidence type="ECO:0000256" key="9">
    <source>
        <dbReference type="PIRSR" id="PIRSR639901-2"/>
    </source>
</evidence>
<dbReference type="GO" id="GO:0009245">
    <property type="term" value="P:lipid A biosynthetic process"/>
    <property type="evidence" value="ECO:0007669"/>
    <property type="project" value="TreeGrafter"/>
</dbReference>
<keyword evidence="10" id="KW-0472">Membrane</keyword>
<dbReference type="UniPathway" id="UPA00958"/>
<feature type="site" description="Transition state stabilizer" evidence="9">
    <location>
        <position position="229"/>
    </location>
</feature>
<gene>
    <name evidence="12" type="primary">waaA_2</name>
    <name evidence="12" type="ORF">TRIHO_13030</name>
</gene>
<comment type="function">
    <text evidence="1 10">Involved in lipopolysaccharide (LPS) biosynthesis. Catalyzes the transfer of 3-deoxy-D-manno-octulosonate (Kdo) residue(s) from CMP-Kdo to lipid IV(A), the tetraacyldisaccharide-1,4'-bisphosphate precursor of lipid A.</text>
</comment>
<proteinExistence type="inferred from homology"/>
<dbReference type="AlphaFoldDB" id="A0A132BZM2"/>
<sequence>MSRQDPFPTGAARRQPARPTLLYFLYRAVSAAIRPAVWRSVARKLRAAGVAEPRLRERLGHASLPRPKGRLIWFHAASVGESLSVLTLIRRLGDAVPDLEFLITSGTPSSADLVAKRMPPRCRHQFAPLDTAAAVDRYLAHWRPDLGVFVESELWPHMLVRGRKFGVPLLLLNARLSPKSVARWTKHRRTARFLLDQFQLLLTQNTQTATNLLAMGADPDRVQSGSNLKALSDPLPVDQTVLTQVRQAIGDRPVWVASSTHPGEEEAILRAHRELLVERPNLLLLLAPRHPARGHDIEALIADAGLTSVRRSRDALPRTSTQVYLADTLGEVGIWYSLCPLVFLGGSLRDIGGHNPFEVLQLGGAVLTGPGAFNFAESFAELSALGAAREINDAETLAAAVDAWLRDPAALDTARDRGRAFLAQQSDRMDKTVATLLEQLPPAT</sequence>
<evidence type="ECO:0000256" key="7">
    <source>
        <dbReference type="ARBA" id="ARBA00049183"/>
    </source>
</evidence>
<dbReference type="EMBL" id="LPUY01000041">
    <property type="protein sequence ID" value="KUP93811.1"/>
    <property type="molecule type" value="Genomic_DNA"/>
</dbReference>
<evidence type="ECO:0000256" key="5">
    <source>
        <dbReference type="ARBA" id="ARBA00022679"/>
    </source>
</evidence>
<dbReference type="SUPFAM" id="SSF53756">
    <property type="entry name" value="UDP-Glycosyltransferase/glycogen phosphorylase"/>
    <property type="match status" value="1"/>
</dbReference>